<dbReference type="GeneID" id="123450973"/>
<protein>
    <recommendedName>
        <fullName evidence="2">MPBQ/MBSQ family SAM-binding methyltransferase profile domain-containing protein</fullName>
    </recommendedName>
</protein>
<dbReference type="CDD" id="cd02440">
    <property type="entry name" value="AdoMet_MTases"/>
    <property type="match status" value="1"/>
</dbReference>
<dbReference type="PANTHER" id="PTHR44516">
    <property type="entry name" value="2-METHYL-6-PHYTYL-1,4-HYDROQUINONE METHYLTRANSFERASE, CHLOROPLASTIC"/>
    <property type="match status" value="1"/>
</dbReference>
<accession>M0YCT2</accession>
<organism evidence="3 4">
    <name type="scientific">Hordeum vulgare subsp. vulgare</name>
    <name type="common">Domesticated barley</name>
    <dbReference type="NCBI Taxonomy" id="112509"/>
    <lineage>
        <taxon>Eukaryota</taxon>
        <taxon>Viridiplantae</taxon>
        <taxon>Streptophyta</taxon>
        <taxon>Embryophyta</taxon>
        <taxon>Tracheophyta</taxon>
        <taxon>Spermatophyta</taxon>
        <taxon>Magnoliopsida</taxon>
        <taxon>Liliopsida</taxon>
        <taxon>Poales</taxon>
        <taxon>Poaceae</taxon>
        <taxon>BOP clade</taxon>
        <taxon>Pooideae</taxon>
        <taxon>Triticodae</taxon>
        <taxon>Triticeae</taxon>
        <taxon>Hordeinae</taxon>
        <taxon>Hordeum</taxon>
    </lineage>
</organism>
<dbReference type="PaxDb" id="4513-MLOC_6795.2"/>
<dbReference type="InterPro" id="IPR029063">
    <property type="entry name" value="SAM-dependent_MTases_sf"/>
</dbReference>
<comment type="similarity">
    <text evidence="1">Belongs to the class I-like SAM-binding methyltransferase superfamily. MPBQ/MBSQ MT family.</text>
</comment>
<dbReference type="SMR" id="M0YCT2"/>
<dbReference type="Gene3D" id="3.40.50.150">
    <property type="entry name" value="Vaccinia Virus protein VP39"/>
    <property type="match status" value="1"/>
</dbReference>
<dbReference type="Gramene" id="HORVU.MOREX.r2.4HG0277350.1">
    <property type="protein sequence ID" value="HORVU.MOREX.r2.4HG0277350.1"/>
    <property type="gene ID" value="HORVU.MOREX.r2.4HG0277350"/>
</dbReference>
<dbReference type="InterPro" id="IPR044649">
    <property type="entry name" value="MPBQ/MSBQ_MT"/>
</dbReference>
<feature type="region of interest" description="SAM motif I" evidence="1">
    <location>
        <begin position="57"/>
        <end position="66"/>
    </location>
</feature>
<keyword evidence="1" id="KW-0949">S-adenosyl-L-methionine</keyword>
<evidence type="ECO:0000256" key="1">
    <source>
        <dbReference type="PROSITE-ProRule" id="PRU01069"/>
    </source>
</evidence>
<evidence type="ECO:0000313" key="3">
    <source>
        <dbReference type="EnsemblPlants" id="HORVU.MOREX.r3.4HG0332840.1"/>
    </source>
</evidence>
<sequence>MGSSKPLRLIQHKKEALWFYSFISFGYDHVFNPGQYTEDMRDISLEHARLHSRALKVVDVGGGTGFTTLGVVRHVDPENVTLIDQSPHQLDKARKKKALRGIKIMKGDAEDLPFPTDTFDRYVSAGSIEYWPDPQRGIREAYRVLTADGVACMIGPVRPTFWLSRFFADMWMLFPTEEEYMKWFERAGFKDVELTRIGPKWYRGARRHGLVIGCCVTGIKTQSGDSPLQLGPKVEDVSKPHVNPVFVFFRFLIGTICATYFFLVPIYMWIKDKIVPQGRPI</sequence>
<proteinExistence type="inferred from homology"/>
<dbReference type="EnsemblPlants" id="HORVU.MOREX.r3.4HG0332840.1">
    <property type="protein sequence ID" value="HORVU.MOREX.r3.4HG0332840.1"/>
    <property type="gene ID" value="HORVU.MOREX.r3.4HG0332840"/>
</dbReference>
<dbReference type="PROSITE" id="PS51734">
    <property type="entry name" value="SAM_MPBQ_MSBQ_MT"/>
    <property type="match status" value="1"/>
</dbReference>
<reference evidence="3" key="3">
    <citation type="submission" date="2022-01" db="UniProtKB">
        <authorList>
            <consortium name="EnsemblPlants"/>
        </authorList>
    </citation>
    <scope>IDENTIFICATION</scope>
    <source>
        <strain evidence="3">subsp. vulgare</strain>
    </source>
</reference>
<keyword evidence="4" id="KW-1185">Reference proteome</keyword>
<dbReference type="GO" id="GO:0051741">
    <property type="term" value="F:2-methyl-6-phytyl-1,4-benzoquinone methyltransferase activity"/>
    <property type="evidence" value="ECO:0007669"/>
    <property type="project" value="InterPro"/>
</dbReference>
<evidence type="ECO:0000313" key="4">
    <source>
        <dbReference type="Proteomes" id="UP000011116"/>
    </source>
</evidence>
<dbReference type="KEGG" id="hvg:123450973"/>
<dbReference type="Gramene" id="HORVU.MOREX.r3.4HG0332840.1">
    <property type="protein sequence ID" value="HORVU.MOREX.r3.4HG0332840.1"/>
    <property type="gene ID" value="HORVU.MOREX.r3.4HG0332840"/>
</dbReference>
<name>M0YCT2_HORVV</name>
<keyword evidence="1" id="KW-0808">Transferase</keyword>
<dbReference type="SUPFAM" id="SSF53335">
    <property type="entry name" value="S-adenosyl-L-methionine-dependent methyltransferases"/>
    <property type="match status" value="1"/>
</dbReference>
<dbReference type="InterPro" id="IPR013216">
    <property type="entry name" value="Methyltransf_11"/>
</dbReference>
<dbReference type="GO" id="GO:0032259">
    <property type="term" value="P:methylation"/>
    <property type="evidence" value="ECO:0007669"/>
    <property type="project" value="UniProtKB-UniRule"/>
</dbReference>
<reference evidence="4" key="1">
    <citation type="journal article" date="2012" name="Nature">
        <title>A physical, genetic and functional sequence assembly of the barley genome.</title>
        <authorList>
            <consortium name="The International Barley Genome Sequencing Consortium"/>
            <person name="Mayer K.F."/>
            <person name="Waugh R."/>
            <person name="Brown J.W."/>
            <person name="Schulman A."/>
            <person name="Langridge P."/>
            <person name="Platzer M."/>
            <person name="Fincher G.B."/>
            <person name="Muehlbauer G.J."/>
            <person name="Sato K."/>
            <person name="Close T.J."/>
            <person name="Wise R.P."/>
            <person name="Stein N."/>
        </authorList>
    </citation>
    <scope>NUCLEOTIDE SEQUENCE [LARGE SCALE GENOMIC DNA]</scope>
    <source>
        <strain evidence="4">cv. Morex</strain>
    </source>
</reference>
<feature type="region of interest" description="SAM motif II" evidence="1">
    <location>
        <begin position="102"/>
        <end position="115"/>
    </location>
</feature>
<dbReference type="Proteomes" id="UP000011116">
    <property type="component" value="Chromosome 4H"/>
</dbReference>
<dbReference type="OrthoDB" id="10017101at2759"/>
<feature type="domain" description="MPBQ/MBSQ family SAM-binding methyltransferase profile" evidence="2">
    <location>
        <begin position="8"/>
        <end position="217"/>
    </location>
</feature>
<dbReference type="RefSeq" id="XP_044983918.1">
    <property type="nucleotide sequence ID" value="XM_045127983.1"/>
</dbReference>
<dbReference type="InterPro" id="IPR031164">
    <property type="entry name" value="SAM_MPBQ_MSBQ_MT"/>
</dbReference>
<dbReference type="ExpressionAtlas" id="M0YCT2">
    <property type="expression patterns" value="baseline and differential"/>
</dbReference>
<reference evidence="3" key="2">
    <citation type="submission" date="2020-10" db="EMBL/GenBank/DDBJ databases">
        <authorList>
            <person name="Scholz U."/>
            <person name="Mascher M."/>
            <person name="Fiebig A."/>
        </authorList>
    </citation>
    <scope>NUCLEOTIDE SEQUENCE [LARGE SCALE GENOMIC DNA]</scope>
    <source>
        <strain evidence="3">cv. Morex</strain>
    </source>
</reference>
<dbReference type="PANTHER" id="PTHR44516:SF6">
    <property type="entry name" value="MPBQ_MBSQ FAMILY SAM-BINDING METHYLTRANSFERASE PROFILE DOMAIN-CONTAINING PROTEIN"/>
    <property type="match status" value="1"/>
</dbReference>
<dbReference type="AlphaFoldDB" id="M0YCT2"/>
<dbReference type="Pfam" id="PF08241">
    <property type="entry name" value="Methyltransf_11"/>
    <property type="match status" value="1"/>
</dbReference>
<keyword evidence="1" id="KW-0489">Methyltransferase</keyword>
<evidence type="ECO:0000259" key="2">
    <source>
        <dbReference type="PROSITE" id="PS51734"/>
    </source>
</evidence>
<dbReference type="eggNOG" id="KOG1540">
    <property type="taxonomic scope" value="Eukaryota"/>
</dbReference>
<feature type="region of interest" description="SAM motif III" evidence="1">
    <location>
        <begin position="143"/>
        <end position="156"/>
    </location>
</feature>
<gene>
    <name evidence="3" type="primary">LOC123450973</name>
</gene>